<sequence length="402" mass="44028">MILNSRYPQGQLPPHSFFKLDQSRKRGLWENVGPGRQRAGAPMETALSQIQPQSRPDRLLLRTLKGETAPRPPFWLMRQAGRYLPEYREVRAQAGGFLDLCLKPDLATEVTLQPIRRYGMDAAILFSDILILPHALGQKVWFAEGEGPRLDPIRDQAGLDRLDVAHLEERAEPVYEAVRRIRAALPDPVTLIGFAGSPWTVATYMVEGAGSKEFLHAKGWAYRDPAGFQRLIDLLVETTVTHLSAQIRAGAEVVQLFDSWAGALAPAEFARWSIAPTHAIVRALKDRHPGVPVIGFPRGAGIGIQAYVEQTGVDAVSLDTSVPPDWAASALQSRVPVQGNLDPLALVAGGDALRRAATDILSTLGKGPFIFNLGHGIVQQTPPEHVAELARLIHEWPSLNQG</sequence>
<evidence type="ECO:0000313" key="11">
    <source>
        <dbReference type="Proteomes" id="UP000316545"/>
    </source>
</evidence>
<reference evidence="10 11" key="1">
    <citation type="submission" date="2019-06" db="EMBL/GenBank/DDBJ databases">
        <title>Genomic Encyclopedia of Type Strains, Phase IV (KMG-V): Genome sequencing to study the core and pangenomes of soil and plant-associated prokaryotes.</title>
        <authorList>
            <person name="Whitman W."/>
        </authorList>
    </citation>
    <scope>NUCLEOTIDE SEQUENCE [LARGE SCALE GENOMIC DNA]</scope>
    <source>
        <strain evidence="10 11">BR 11865</strain>
    </source>
</reference>
<name>A0A560EXD5_9PROT</name>
<dbReference type="PROSITE" id="PS00907">
    <property type="entry name" value="UROD_2"/>
    <property type="match status" value="1"/>
</dbReference>
<feature type="domain" description="Uroporphyrinogen decarboxylase (URO-D)" evidence="9">
    <location>
        <begin position="192"/>
        <end position="208"/>
    </location>
</feature>
<protein>
    <recommendedName>
        <fullName evidence="3 8">Uroporphyrinogen decarboxylase</fullName>
        <shortName evidence="8">UPD</shortName>
        <shortName evidence="8">URO-D</shortName>
        <ecNumber evidence="3 8">4.1.1.37</ecNumber>
    </recommendedName>
</protein>
<evidence type="ECO:0000256" key="8">
    <source>
        <dbReference type="HAMAP-Rule" id="MF_00218"/>
    </source>
</evidence>
<keyword evidence="11" id="KW-1185">Reference proteome</keyword>
<comment type="caution">
    <text evidence="8">Lacks conserved residue(s) required for the propagation of feature annotation.</text>
</comment>
<dbReference type="NCBIfam" id="TIGR01464">
    <property type="entry name" value="hemE"/>
    <property type="match status" value="1"/>
</dbReference>
<dbReference type="SUPFAM" id="SSF51726">
    <property type="entry name" value="UROD/MetE-like"/>
    <property type="match status" value="1"/>
</dbReference>
<evidence type="ECO:0000256" key="6">
    <source>
        <dbReference type="ARBA" id="ARBA00023239"/>
    </source>
</evidence>
<dbReference type="Proteomes" id="UP000316545">
    <property type="component" value="Unassembled WGS sequence"/>
</dbReference>
<dbReference type="FunFam" id="3.20.20.210:FF:000007">
    <property type="entry name" value="Uroporphyrinogen decarboxylase"/>
    <property type="match status" value="1"/>
</dbReference>
<feature type="binding site" evidence="8">
    <location>
        <position position="375"/>
    </location>
    <ligand>
        <name>substrate</name>
    </ligand>
</feature>
<dbReference type="GO" id="GO:0004853">
    <property type="term" value="F:uroporphyrinogen decarboxylase activity"/>
    <property type="evidence" value="ECO:0007669"/>
    <property type="project" value="UniProtKB-UniRule"/>
</dbReference>
<organism evidence="10 11">
    <name type="scientific">Nitrospirillum amazonense</name>
    <dbReference type="NCBI Taxonomy" id="28077"/>
    <lineage>
        <taxon>Bacteria</taxon>
        <taxon>Pseudomonadati</taxon>
        <taxon>Pseudomonadota</taxon>
        <taxon>Alphaproteobacteria</taxon>
        <taxon>Rhodospirillales</taxon>
        <taxon>Azospirillaceae</taxon>
        <taxon>Nitrospirillum</taxon>
    </lineage>
</organism>
<keyword evidence="5 8" id="KW-0210">Decarboxylase</keyword>
<dbReference type="InterPro" id="IPR038071">
    <property type="entry name" value="UROD/MetE-like_sf"/>
</dbReference>
<comment type="function">
    <text evidence="8">Catalyzes the decarboxylation of four acetate groups of uroporphyrinogen-III to yield coproporphyrinogen-III.</text>
</comment>
<feature type="binding site" evidence="8">
    <location>
        <begin position="78"/>
        <end position="82"/>
    </location>
    <ligand>
        <name>substrate</name>
    </ligand>
</feature>
<evidence type="ECO:0000256" key="1">
    <source>
        <dbReference type="ARBA" id="ARBA00004804"/>
    </source>
</evidence>
<dbReference type="UniPathway" id="UPA00251">
    <property type="reaction ID" value="UER00321"/>
</dbReference>
<feature type="binding site" evidence="8">
    <location>
        <position position="204"/>
    </location>
    <ligand>
        <name>substrate</name>
    </ligand>
</feature>
<comment type="caution">
    <text evidence="10">The sequence shown here is derived from an EMBL/GenBank/DDBJ whole genome shotgun (WGS) entry which is preliminary data.</text>
</comment>
<dbReference type="InterPro" id="IPR000257">
    <property type="entry name" value="Uroporphyrinogen_deCOase"/>
</dbReference>
<evidence type="ECO:0000313" key="10">
    <source>
        <dbReference type="EMBL" id="TWB13905.1"/>
    </source>
</evidence>
<proteinExistence type="inferred from homology"/>
<evidence type="ECO:0000256" key="4">
    <source>
        <dbReference type="ARBA" id="ARBA00022490"/>
    </source>
</evidence>
<comment type="subunit">
    <text evidence="8">Homodimer.</text>
</comment>
<dbReference type="GO" id="GO:0005829">
    <property type="term" value="C:cytosol"/>
    <property type="evidence" value="ECO:0007669"/>
    <property type="project" value="TreeGrafter"/>
</dbReference>
<comment type="similarity">
    <text evidence="2 8">Belongs to the uroporphyrinogen decarboxylase family.</text>
</comment>
<dbReference type="Gene3D" id="3.20.20.210">
    <property type="match status" value="1"/>
</dbReference>
<feature type="site" description="Transition state stabilizer" evidence="8">
    <location>
        <position position="128"/>
    </location>
</feature>
<dbReference type="PANTHER" id="PTHR21091">
    <property type="entry name" value="METHYLTETRAHYDROFOLATE:HOMOCYSTEINE METHYLTRANSFERASE RELATED"/>
    <property type="match status" value="1"/>
</dbReference>
<evidence type="ECO:0000259" key="9">
    <source>
        <dbReference type="PROSITE" id="PS00907"/>
    </source>
</evidence>
<evidence type="ECO:0000256" key="7">
    <source>
        <dbReference type="ARBA" id="ARBA00023244"/>
    </source>
</evidence>
<dbReference type="CDD" id="cd00717">
    <property type="entry name" value="URO-D"/>
    <property type="match status" value="1"/>
</dbReference>
<evidence type="ECO:0000256" key="5">
    <source>
        <dbReference type="ARBA" id="ARBA00022793"/>
    </source>
</evidence>
<dbReference type="InterPro" id="IPR006361">
    <property type="entry name" value="Uroporphyrinogen_deCO2ase_HemE"/>
</dbReference>
<evidence type="ECO:0000256" key="2">
    <source>
        <dbReference type="ARBA" id="ARBA00009935"/>
    </source>
</evidence>
<dbReference type="AlphaFoldDB" id="A0A560EXD5"/>
<keyword evidence="6 8" id="KW-0456">Lyase</keyword>
<comment type="pathway">
    <text evidence="1 8">Porphyrin-containing compound metabolism; protoporphyrin-IX biosynthesis; coproporphyrinogen-III from 5-aminolevulinate: step 4/4.</text>
</comment>
<accession>A0A560EXD5</accession>
<dbReference type="Pfam" id="PF01208">
    <property type="entry name" value="URO-D"/>
    <property type="match status" value="1"/>
</dbReference>
<comment type="catalytic activity">
    <reaction evidence="8">
        <text>uroporphyrinogen III + 4 H(+) = coproporphyrinogen III + 4 CO2</text>
        <dbReference type="Rhea" id="RHEA:19865"/>
        <dbReference type="ChEBI" id="CHEBI:15378"/>
        <dbReference type="ChEBI" id="CHEBI:16526"/>
        <dbReference type="ChEBI" id="CHEBI:57308"/>
        <dbReference type="ChEBI" id="CHEBI:57309"/>
        <dbReference type="EC" id="4.1.1.37"/>
    </reaction>
</comment>
<keyword evidence="7 8" id="KW-0627">Porphyrin biosynthesis</keyword>
<dbReference type="PANTHER" id="PTHR21091:SF169">
    <property type="entry name" value="UROPORPHYRINOGEN DECARBOXYLASE"/>
    <property type="match status" value="1"/>
</dbReference>
<dbReference type="GO" id="GO:0019353">
    <property type="term" value="P:protoporphyrinogen IX biosynthetic process from glutamate"/>
    <property type="evidence" value="ECO:0007669"/>
    <property type="project" value="TreeGrafter"/>
</dbReference>
<feature type="binding site" evidence="8">
    <location>
        <position position="128"/>
    </location>
    <ligand>
        <name>substrate</name>
    </ligand>
</feature>
<evidence type="ECO:0000256" key="3">
    <source>
        <dbReference type="ARBA" id="ARBA00012288"/>
    </source>
</evidence>
<keyword evidence="4 8" id="KW-0963">Cytoplasm</keyword>
<dbReference type="EC" id="4.1.1.37" evidence="3 8"/>
<dbReference type="EMBL" id="VITO01000034">
    <property type="protein sequence ID" value="TWB13905.1"/>
    <property type="molecule type" value="Genomic_DNA"/>
</dbReference>
<comment type="subcellular location">
    <subcellularLocation>
        <location evidence="8">Cytoplasm</location>
    </subcellularLocation>
</comment>
<dbReference type="HAMAP" id="MF_00218">
    <property type="entry name" value="URO_D"/>
    <property type="match status" value="1"/>
</dbReference>
<gene>
    <name evidence="8" type="primary">hemE</name>
    <name evidence="10" type="ORF">FBZ88_13414</name>
</gene>
<feature type="binding site" evidence="8">
    <location>
        <position position="259"/>
    </location>
    <ligand>
        <name>substrate</name>
    </ligand>
</feature>